<name>A0A853JHR3_9GAMM</name>
<organism evidence="1 2">
    <name type="scientific">Luteimonas salinisoli</name>
    <dbReference type="NCBI Taxonomy" id="2752307"/>
    <lineage>
        <taxon>Bacteria</taxon>
        <taxon>Pseudomonadati</taxon>
        <taxon>Pseudomonadota</taxon>
        <taxon>Gammaproteobacteria</taxon>
        <taxon>Lysobacterales</taxon>
        <taxon>Lysobacteraceae</taxon>
        <taxon>Luteimonas</taxon>
    </lineage>
</organism>
<dbReference type="Pfam" id="PF20143">
    <property type="entry name" value="NAD_kinase_C"/>
    <property type="match status" value="1"/>
</dbReference>
<dbReference type="Pfam" id="PF01513">
    <property type="entry name" value="NAD_kinase"/>
    <property type="match status" value="1"/>
</dbReference>
<dbReference type="InterPro" id="IPR016064">
    <property type="entry name" value="NAD/diacylglycerol_kinase_sf"/>
</dbReference>
<accession>A0A853JHR3</accession>
<dbReference type="GO" id="GO:0005524">
    <property type="term" value="F:ATP binding"/>
    <property type="evidence" value="ECO:0007669"/>
    <property type="project" value="UniProtKB-ARBA"/>
</dbReference>
<dbReference type="PANTHER" id="PTHR40697:SF2">
    <property type="entry name" value="ATP-NAD KINASE-RELATED"/>
    <property type="match status" value="1"/>
</dbReference>
<dbReference type="GO" id="GO:0051287">
    <property type="term" value="F:NAD binding"/>
    <property type="evidence" value="ECO:0007669"/>
    <property type="project" value="UniProtKB-ARBA"/>
</dbReference>
<evidence type="ECO:0000313" key="1">
    <source>
        <dbReference type="EMBL" id="NZA27970.1"/>
    </source>
</evidence>
<keyword evidence="1" id="KW-0808">Transferase</keyword>
<dbReference type="PIRSF" id="PIRSF016907">
    <property type="entry name" value="Kin_ATP-NAD"/>
    <property type="match status" value="1"/>
</dbReference>
<dbReference type="Proteomes" id="UP000578091">
    <property type="component" value="Unassembled WGS sequence"/>
</dbReference>
<dbReference type="Gene3D" id="3.40.50.10330">
    <property type="entry name" value="Probable inorganic polyphosphate/atp-NAD kinase, domain 1"/>
    <property type="match status" value="1"/>
</dbReference>
<dbReference type="InterPro" id="IPR011386">
    <property type="entry name" value="Put_ATP-NAD_kin"/>
</dbReference>
<comment type="caution">
    <text evidence="1">The sequence shown here is derived from an EMBL/GenBank/DDBJ whole genome shotgun (WGS) entry which is preliminary data.</text>
</comment>
<dbReference type="AlphaFoldDB" id="A0A853JHR3"/>
<dbReference type="InterPro" id="IPR002504">
    <property type="entry name" value="NADK"/>
</dbReference>
<sequence length="389" mass="40620">MTAEVAEPSRTRVHGRTRPLLGFIVNPVAGMGGSVGLKGTDGDVIVHEAMRRGARPMAGERAARAVDRLTASLSQVDVVTVAGPMGEQVVRDAGIEPNVLESSHLGSSTSIDTRKAARAMADQGVDLILFAGGDGTARDILGASGHQVPMLGVPAGVKMHSAVFGTTPANAGHLAALFLVGSPRALLRDAEVMDLDEDAIRAGTVSAQLYGHARSPFERRLVQNAKAGSVPGENETLDAVARRMAEGMRDGRVYILGPGTTTRRLADALGIPSTLLGVDAVLDRQAVGLDLNEQALLRIIEGHEAEIIVSVLGGQGSLFGRGNQQISAEVIRKVGRDGIKVLSTVEKLINLPTRALQVDTGDAEIDAMLTGHIPVITGPNRTALVKVRA</sequence>
<evidence type="ECO:0000313" key="2">
    <source>
        <dbReference type="Proteomes" id="UP000578091"/>
    </source>
</evidence>
<dbReference type="GO" id="GO:0003951">
    <property type="term" value="F:NAD+ kinase activity"/>
    <property type="evidence" value="ECO:0007669"/>
    <property type="project" value="InterPro"/>
</dbReference>
<dbReference type="SUPFAM" id="SSF111331">
    <property type="entry name" value="NAD kinase/diacylglycerol kinase-like"/>
    <property type="match status" value="1"/>
</dbReference>
<dbReference type="PANTHER" id="PTHR40697">
    <property type="entry name" value="ACETOIN CATABOLISM PROTEIN X"/>
    <property type="match status" value="1"/>
</dbReference>
<gene>
    <name evidence="1" type="ORF">H0E84_16445</name>
</gene>
<keyword evidence="2" id="KW-1185">Reference proteome</keyword>
<proteinExistence type="predicted"/>
<keyword evidence="1" id="KW-0418">Kinase</keyword>
<protein>
    <submittedName>
        <fullName evidence="1">ATP-NAD kinase family protein</fullName>
    </submittedName>
</protein>
<dbReference type="InterPro" id="IPR017438">
    <property type="entry name" value="ATP-NAD_kinase_N"/>
</dbReference>
<dbReference type="GO" id="GO:0006741">
    <property type="term" value="P:NADP+ biosynthetic process"/>
    <property type="evidence" value="ECO:0007669"/>
    <property type="project" value="InterPro"/>
</dbReference>
<dbReference type="InterPro" id="IPR039065">
    <property type="entry name" value="AcoX-like"/>
</dbReference>
<dbReference type="EMBL" id="JACCKA010000087">
    <property type="protein sequence ID" value="NZA27970.1"/>
    <property type="molecule type" value="Genomic_DNA"/>
</dbReference>
<reference evidence="1 2" key="1">
    <citation type="submission" date="2020-07" db="EMBL/GenBank/DDBJ databases">
        <title>Luteimonas sp. SJ-92.</title>
        <authorList>
            <person name="Huang X.-X."/>
            <person name="Xu L."/>
            <person name="Sun J.-Q."/>
        </authorList>
    </citation>
    <scope>NUCLEOTIDE SEQUENCE [LARGE SCALE GENOMIC DNA]</scope>
    <source>
        <strain evidence="1 2">SJ-92</strain>
    </source>
</reference>
<dbReference type="RefSeq" id="WP_180679727.1">
    <property type="nucleotide sequence ID" value="NZ_JACCKA010000087.1"/>
</dbReference>